<dbReference type="GO" id="GO:0008764">
    <property type="term" value="F:UDP-N-acetylmuramoylalanine-D-glutamate ligase activity"/>
    <property type="evidence" value="ECO:0007669"/>
    <property type="project" value="UniProtKB-UniRule"/>
</dbReference>
<gene>
    <name evidence="9" type="primary">murD</name>
    <name evidence="13" type="ORF">MBEBAB_1161</name>
</gene>
<dbReference type="InterPro" id="IPR036615">
    <property type="entry name" value="Mur_ligase_C_dom_sf"/>
</dbReference>
<dbReference type="OrthoDB" id="9809796at2"/>
<dbReference type="Proteomes" id="UP000016569">
    <property type="component" value="Unassembled WGS sequence"/>
</dbReference>
<accession>A0A8E0KIN0</accession>
<dbReference type="HAMAP" id="MF_00639">
    <property type="entry name" value="MurD"/>
    <property type="match status" value="1"/>
</dbReference>
<dbReference type="AlphaFoldDB" id="A0A8E0KIN0"/>
<dbReference type="InterPro" id="IPR004101">
    <property type="entry name" value="Mur_ligase_C"/>
</dbReference>
<keyword evidence="9 10" id="KW-0133">Cell shape</keyword>
<comment type="subcellular location">
    <subcellularLocation>
        <location evidence="1 9 10">Cytoplasm</location>
    </subcellularLocation>
</comment>
<dbReference type="RefSeq" id="WP_021697007.1">
    <property type="nucleotide sequence ID" value="NZ_BATC01000014.1"/>
</dbReference>
<keyword evidence="5 9" id="KW-0132">Cell division</keyword>
<dbReference type="Gene3D" id="3.40.1190.10">
    <property type="entry name" value="Mur-like, catalytic domain"/>
    <property type="match status" value="1"/>
</dbReference>
<keyword evidence="6 9" id="KW-0547">Nucleotide-binding</keyword>
<comment type="similarity">
    <text evidence="9">Belongs to the MurCDEF family.</text>
</comment>
<dbReference type="SUPFAM" id="SSF53244">
    <property type="entry name" value="MurD-like peptide ligases, peptide-binding domain"/>
    <property type="match status" value="1"/>
</dbReference>
<evidence type="ECO:0000313" key="13">
    <source>
        <dbReference type="EMBL" id="GAD58911.1"/>
    </source>
</evidence>
<reference evidence="14" key="1">
    <citation type="journal article" date="2013" name="Genome Announc.">
        <title>Draft Genome Sequence of the Dimorphic Prosthecate Bacterium Brevundimonas abyssalis TAR-001T.</title>
        <authorList>
            <person name="Tsubouchi T."/>
            <person name="Nishi S."/>
            <person name="Usui K."/>
            <person name="Shimane Y."/>
            <person name="Takaki Y."/>
            <person name="Maruyama T."/>
            <person name="Hatada Y."/>
        </authorList>
    </citation>
    <scope>NUCLEOTIDE SEQUENCE [LARGE SCALE GENOMIC DNA]</scope>
    <source>
        <strain evidence="14">TAR-001</strain>
    </source>
</reference>
<evidence type="ECO:0000256" key="1">
    <source>
        <dbReference type="ARBA" id="ARBA00004496"/>
    </source>
</evidence>
<evidence type="ECO:0000256" key="4">
    <source>
        <dbReference type="ARBA" id="ARBA00022598"/>
    </source>
</evidence>
<keyword evidence="4 9" id="KW-0436">Ligase</keyword>
<dbReference type="GO" id="GO:0008360">
    <property type="term" value="P:regulation of cell shape"/>
    <property type="evidence" value="ECO:0007669"/>
    <property type="project" value="UniProtKB-KW"/>
</dbReference>
<dbReference type="NCBIfam" id="TIGR01087">
    <property type="entry name" value="murD"/>
    <property type="match status" value="1"/>
</dbReference>
<comment type="caution">
    <text evidence="13">The sequence shown here is derived from an EMBL/GenBank/DDBJ whole genome shotgun (WGS) entry which is preliminary data.</text>
</comment>
<dbReference type="Pfam" id="PF08245">
    <property type="entry name" value="Mur_ligase_M"/>
    <property type="match status" value="1"/>
</dbReference>
<dbReference type="GO" id="GO:0004326">
    <property type="term" value="F:tetrahydrofolylpolyglutamate synthase activity"/>
    <property type="evidence" value="ECO:0007669"/>
    <property type="project" value="InterPro"/>
</dbReference>
<keyword evidence="9 10" id="KW-0961">Cell wall biogenesis/degradation</keyword>
<dbReference type="GO" id="GO:0005737">
    <property type="term" value="C:cytoplasm"/>
    <property type="evidence" value="ECO:0007669"/>
    <property type="project" value="UniProtKB-SubCell"/>
</dbReference>
<feature type="binding site" evidence="9">
    <location>
        <begin position="123"/>
        <end position="129"/>
    </location>
    <ligand>
        <name>ATP</name>
        <dbReference type="ChEBI" id="CHEBI:30616"/>
    </ligand>
</feature>
<comment type="function">
    <text evidence="9 10">Cell wall formation. Catalyzes the addition of glutamate to the nucleotide precursor UDP-N-acetylmuramoyl-L-alanine (UMA).</text>
</comment>
<dbReference type="GO" id="GO:0009252">
    <property type="term" value="P:peptidoglycan biosynthetic process"/>
    <property type="evidence" value="ECO:0007669"/>
    <property type="project" value="UniProtKB-UniRule"/>
</dbReference>
<dbReference type="EMBL" id="BATC01000014">
    <property type="protein sequence ID" value="GAD58911.1"/>
    <property type="molecule type" value="Genomic_DNA"/>
</dbReference>
<keyword evidence="3 9" id="KW-0963">Cytoplasm</keyword>
<feature type="domain" description="Mur ligase C-terminal" evidence="11">
    <location>
        <begin position="327"/>
        <end position="441"/>
    </location>
</feature>
<dbReference type="UniPathway" id="UPA00219"/>
<dbReference type="GO" id="GO:0071555">
    <property type="term" value="P:cell wall organization"/>
    <property type="evidence" value="ECO:0007669"/>
    <property type="project" value="UniProtKB-KW"/>
</dbReference>
<organism evidence="13 14">
    <name type="scientific">Brevundimonas abyssalis TAR-001</name>
    <dbReference type="NCBI Taxonomy" id="1391729"/>
    <lineage>
        <taxon>Bacteria</taxon>
        <taxon>Pseudomonadati</taxon>
        <taxon>Pseudomonadota</taxon>
        <taxon>Alphaproteobacteria</taxon>
        <taxon>Caulobacterales</taxon>
        <taxon>Caulobacteraceae</taxon>
        <taxon>Brevundimonas</taxon>
    </lineage>
</organism>
<comment type="pathway">
    <text evidence="2 9 10">Cell wall biogenesis; peptidoglycan biosynthesis.</text>
</comment>
<comment type="catalytic activity">
    <reaction evidence="9 10">
        <text>UDP-N-acetyl-alpha-D-muramoyl-L-alanine + D-glutamate + ATP = UDP-N-acetyl-alpha-D-muramoyl-L-alanyl-D-glutamate + ADP + phosphate + H(+)</text>
        <dbReference type="Rhea" id="RHEA:16429"/>
        <dbReference type="ChEBI" id="CHEBI:15378"/>
        <dbReference type="ChEBI" id="CHEBI:29986"/>
        <dbReference type="ChEBI" id="CHEBI:30616"/>
        <dbReference type="ChEBI" id="CHEBI:43474"/>
        <dbReference type="ChEBI" id="CHEBI:83898"/>
        <dbReference type="ChEBI" id="CHEBI:83900"/>
        <dbReference type="ChEBI" id="CHEBI:456216"/>
        <dbReference type="EC" id="6.3.2.9"/>
    </reaction>
</comment>
<protein>
    <recommendedName>
        <fullName evidence="9 10">UDP-N-acetylmuramoylalanine--D-glutamate ligase</fullName>
        <ecNumber evidence="9 10">6.3.2.9</ecNumber>
    </recommendedName>
    <alternativeName>
        <fullName evidence="9">D-glutamic acid-adding enzyme</fullName>
    </alternativeName>
    <alternativeName>
        <fullName evidence="9">UDP-N-acetylmuramoyl-L-alanyl-D-glutamate synthetase</fullName>
    </alternativeName>
</protein>
<evidence type="ECO:0000256" key="5">
    <source>
        <dbReference type="ARBA" id="ARBA00022618"/>
    </source>
</evidence>
<evidence type="ECO:0000256" key="7">
    <source>
        <dbReference type="ARBA" id="ARBA00022840"/>
    </source>
</evidence>
<evidence type="ECO:0000313" key="14">
    <source>
        <dbReference type="Proteomes" id="UP000016569"/>
    </source>
</evidence>
<feature type="domain" description="Mur ligase central" evidence="12">
    <location>
        <begin position="121"/>
        <end position="305"/>
    </location>
</feature>
<keyword evidence="8 9" id="KW-0131">Cell cycle</keyword>
<dbReference type="InterPro" id="IPR005762">
    <property type="entry name" value="MurD"/>
</dbReference>
<dbReference type="InterPro" id="IPR018109">
    <property type="entry name" value="Folylpolyglutamate_synth_CS"/>
</dbReference>
<dbReference type="Gene3D" id="3.90.190.20">
    <property type="entry name" value="Mur ligase, C-terminal domain"/>
    <property type="match status" value="1"/>
</dbReference>
<evidence type="ECO:0000256" key="2">
    <source>
        <dbReference type="ARBA" id="ARBA00004752"/>
    </source>
</evidence>
<evidence type="ECO:0000256" key="3">
    <source>
        <dbReference type="ARBA" id="ARBA00022490"/>
    </source>
</evidence>
<evidence type="ECO:0000256" key="8">
    <source>
        <dbReference type="ARBA" id="ARBA00023306"/>
    </source>
</evidence>
<dbReference type="SUPFAM" id="SSF53623">
    <property type="entry name" value="MurD-like peptide ligases, catalytic domain"/>
    <property type="match status" value="1"/>
</dbReference>
<dbReference type="Pfam" id="PF02875">
    <property type="entry name" value="Mur_ligase_C"/>
    <property type="match status" value="1"/>
</dbReference>
<dbReference type="GO" id="GO:0005524">
    <property type="term" value="F:ATP binding"/>
    <property type="evidence" value="ECO:0007669"/>
    <property type="project" value="UniProtKB-UniRule"/>
</dbReference>
<evidence type="ECO:0000256" key="9">
    <source>
        <dbReference type="HAMAP-Rule" id="MF_00639"/>
    </source>
</evidence>
<name>A0A8E0KIN0_9CAUL</name>
<dbReference type="InterPro" id="IPR013221">
    <property type="entry name" value="Mur_ligase_cen"/>
</dbReference>
<evidence type="ECO:0000259" key="11">
    <source>
        <dbReference type="Pfam" id="PF02875"/>
    </source>
</evidence>
<keyword evidence="14" id="KW-1185">Reference proteome</keyword>
<dbReference type="PROSITE" id="PS01011">
    <property type="entry name" value="FOLYLPOLYGLU_SYNT_1"/>
    <property type="match status" value="1"/>
</dbReference>
<dbReference type="EC" id="6.3.2.9" evidence="9 10"/>
<dbReference type="PANTHER" id="PTHR43692:SF1">
    <property type="entry name" value="UDP-N-ACETYLMURAMOYLALANINE--D-GLUTAMATE LIGASE"/>
    <property type="match status" value="1"/>
</dbReference>
<evidence type="ECO:0000256" key="10">
    <source>
        <dbReference type="RuleBase" id="RU003664"/>
    </source>
</evidence>
<keyword evidence="7 9" id="KW-0067">ATP-binding</keyword>
<proteinExistence type="inferred from homology"/>
<dbReference type="PANTHER" id="PTHR43692">
    <property type="entry name" value="UDP-N-ACETYLMURAMOYLALANINE--D-GLUTAMATE LIGASE"/>
    <property type="match status" value="1"/>
</dbReference>
<dbReference type="GO" id="GO:0051301">
    <property type="term" value="P:cell division"/>
    <property type="evidence" value="ECO:0007669"/>
    <property type="project" value="UniProtKB-KW"/>
</dbReference>
<keyword evidence="9 10" id="KW-0573">Peptidoglycan synthesis</keyword>
<dbReference type="SUPFAM" id="SSF51984">
    <property type="entry name" value="MurCD N-terminal domain"/>
    <property type="match status" value="1"/>
</dbReference>
<evidence type="ECO:0000256" key="6">
    <source>
        <dbReference type="ARBA" id="ARBA00022741"/>
    </source>
</evidence>
<dbReference type="InterPro" id="IPR036565">
    <property type="entry name" value="Mur-like_cat_sf"/>
</dbReference>
<dbReference type="Gene3D" id="3.40.50.720">
    <property type="entry name" value="NAD(P)-binding Rossmann-like Domain"/>
    <property type="match status" value="1"/>
</dbReference>
<sequence length="479" mass="50034">MITVPGFEGRRVAVFGLGRSGLTAARALQAGGAEPVLWDDSLSSRLQAEAEGFAVEDLSRADWSDFAALILSPGAPLTHPSPHWTVQMAKDAGVRVMGDIELFARAVSALAEVERPKVIAITGTNGKSTTTALIGWILRQAGRTIHVGGNIGIGVLALPEPTPDAIYVIEVSSYQLDLTSRFGPDVAVLTNISPDHLDRHGGMAGYVAAKRRIFQEQPPGGVAVIGVDDPYSQGVARGLSAFVPVTVAAPDSDDEWTPRVDDMDGVGLRGGWLMDGDERVADLSTAVSLPGRHNAQNAACAYAAVRAVGLSRDEAVRGLLTFPGLAHRMEPVARLGRVVFINDSKATNTDAAKQALASYPRVWWIAGGRAKDGGIADLVPLFGHIAHAYLIGEAADAFAAEIDDAAPVSLCGDIQAAVAAAARDAADWAEANDEDAVVLLSPAAASFDQYPDFEARGEAFRAAVLSLGAVPPVIEDAAS</sequence>
<evidence type="ECO:0000259" key="12">
    <source>
        <dbReference type="Pfam" id="PF08245"/>
    </source>
</evidence>